<accession>A0A412IC57</accession>
<organism evidence="2 3">
    <name type="scientific">Bacteroides cellulosilyticus</name>
    <dbReference type="NCBI Taxonomy" id="246787"/>
    <lineage>
        <taxon>Bacteria</taxon>
        <taxon>Pseudomonadati</taxon>
        <taxon>Bacteroidota</taxon>
        <taxon>Bacteroidia</taxon>
        <taxon>Bacteroidales</taxon>
        <taxon>Bacteroidaceae</taxon>
        <taxon>Bacteroides</taxon>
    </lineage>
</organism>
<dbReference type="EMBL" id="QRVJ01000022">
    <property type="protein sequence ID" value="RGS34392.1"/>
    <property type="molecule type" value="Genomic_DNA"/>
</dbReference>
<dbReference type="Pfam" id="PF01510">
    <property type="entry name" value="Amidase_2"/>
    <property type="match status" value="1"/>
</dbReference>
<dbReference type="CDD" id="cd06583">
    <property type="entry name" value="PGRP"/>
    <property type="match status" value="1"/>
</dbReference>
<dbReference type="GO" id="GO:0009253">
    <property type="term" value="P:peptidoglycan catabolic process"/>
    <property type="evidence" value="ECO:0007669"/>
    <property type="project" value="InterPro"/>
</dbReference>
<dbReference type="InterPro" id="IPR036505">
    <property type="entry name" value="Amidase/PGRP_sf"/>
</dbReference>
<dbReference type="FunFam" id="3.40.80.10:FF:000008">
    <property type="entry name" value="N-acetylmuramoyl-L-alanine amidase"/>
    <property type="match status" value="1"/>
</dbReference>
<dbReference type="Gene3D" id="3.40.80.10">
    <property type="entry name" value="Peptidoglycan recognition protein-like"/>
    <property type="match status" value="1"/>
</dbReference>
<protein>
    <submittedName>
        <fullName evidence="2">N-acetylmuramoyl-L-alanine amidase</fullName>
    </submittedName>
</protein>
<feature type="domain" description="N-acetylmuramoyl-L-alanine amidase" evidence="1">
    <location>
        <begin position="2"/>
        <end position="118"/>
    </location>
</feature>
<name>A0A412IC57_9BACE</name>
<evidence type="ECO:0000313" key="2">
    <source>
        <dbReference type="EMBL" id="RGS34392.1"/>
    </source>
</evidence>
<dbReference type="RefSeq" id="WP_118403367.1">
    <property type="nucleotide sequence ID" value="NZ_JADNFX010000030.1"/>
</dbReference>
<dbReference type="InterPro" id="IPR015510">
    <property type="entry name" value="PGRP"/>
</dbReference>
<dbReference type="AlphaFoldDB" id="A0A412IC57"/>
<dbReference type="InterPro" id="IPR002502">
    <property type="entry name" value="Amidase_domain"/>
</dbReference>
<reference evidence="2 3" key="1">
    <citation type="submission" date="2018-08" db="EMBL/GenBank/DDBJ databases">
        <title>A genome reference for cultivated species of the human gut microbiota.</title>
        <authorList>
            <person name="Zou Y."/>
            <person name="Xue W."/>
            <person name="Luo G."/>
        </authorList>
    </citation>
    <scope>NUCLEOTIDE SEQUENCE [LARGE SCALE GENOMIC DNA]</scope>
    <source>
        <strain evidence="2 3">AF22-3AC</strain>
    </source>
</reference>
<proteinExistence type="predicted"/>
<dbReference type="GO" id="GO:0008745">
    <property type="term" value="F:N-acetylmuramoyl-L-alanine amidase activity"/>
    <property type="evidence" value="ECO:0007669"/>
    <property type="project" value="InterPro"/>
</dbReference>
<gene>
    <name evidence="2" type="ORF">DWX97_19540</name>
</gene>
<sequence>MRRIDLIVIHCSATREDRPFTEQDLETAHRLRGFDGTGYHFYVRRNGDIKSTRLVERVGAHVRGHNANSIGICYEGGLDCHGLAKDTRTEWQKHSLRVLVRALKMDYPEAKVVGHRDLSPDINENGEVEPMEWTKECPCFEVGEERW</sequence>
<evidence type="ECO:0000313" key="3">
    <source>
        <dbReference type="Proteomes" id="UP000283341"/>
    </source>
</evidence>
<dbReference type="SUPFAM" id="SSF55846">
    <property type="entry name" value="N-acetylmuramoyl-L-alanine amidase-like"/>
    <property type="match status" value="1"/>
</dbReference>
<comment type="caution">
    <text evidence="2">The sequence shown here is derived from an EMBL/GenBank/DDBJ whole genome shotgun (WGS) entry which is preliminary data.</text>
</comment>
<dbReference type="PANTHER" id="PTHR11022">
    <property type="entry name" value="PEPTIDOGLYCAN RECOGNITION PROTEIN"/>
    <property type="match status" value="1"/>
</dbReference>
<dbReference type="Proteomes" id="UP000283341">
    <property type="component" value="Unassembled WGS sequence"/>
</dbReference>
<dbReference type="PANTHER" id="PTHR11022:SF41">
    <property type="entry name" value="PEPTIDOGLYCAN-RECOGNITION PROTEIN LC-RELATED"/>
    <property type="match status" value="1"/>
</dbReference>
<evidence type="ECO:0000259" key="1">
    <source>
        <dbReference type="Pfam" id="PF01510"/>
    </source>
</evidence>